<sequence>MLRRYRGSVTTYGERISHAPAQFEADSQLPKAISRLLTGILLALLPVASATRLLQATQGSQIVNIVLQVSKATSEAAIEVWNPDKSELFAQSCSRRLKSGSFEATPLAFDIDDKEAGNLTVGQQTYRIHDKPEISGGIVCGSISSPYEFMVNCEVPIPASLRLQSLQKRDLQDCFPRGPVELPGVMRGLESLPANKTVSSGNTDTFPSAETRSLNTIADAAMEKRQGSCGIWSHHTSRVGDGNPHQNPLNIQLSHPMECGNGECEVGSFQSRSFTIGWTASATAYSWISAGFAVEMSIETGNSYNCHGNAYEWVAVWKKIGQTAYTVQNYDLNPCTGSRANGPPFVMWSPNAYERGTYYYCVRGKEYFERHLQTKTLIYIIFNTSYHETVGDVRQSATQGCRFCTLMLAGLSSHGQHEGETTVPDQTLIKLEIYMERSWNATIKTHVKQDGASFWLRMGGLRPRPAPRRAPPNLPRRHPRHRALGVPYLWIDSLCILQDSRADWAREASRMGAYFAGCALVLAAAHARDSSHGLFARGPWGHQPCHVQGLPLPGVGVVSRTAASGWRITTGLLLPWPRRGRDGDGGVVVRDMRAAVWGEKGLPAGWARWMGGVDDAGSRGWVVRMEVKEEEKDGLYREWYRTVEQYTVRAITKQFDILPAIGGLASRFEALVGDRYVAGLWVKDLHHGLLWTVEGPIQPGEQRFRAPSWSWASVNLTSIKFDKIPPPMDDTTWSKEWTNVGALAWSRDWFDVEDVSTPPASANAYGEVDGGVLTARGYIRELRLARPSVAGKVYEYRKNVLLNPETEESVGDILLDCPRMSTDAPLHVWCMPVLFAKSPDGILVSVALALVPVEGRELHRFKRIGVAKITNKKWDHDFFPMLIKKTATQSRTVP</sequence>
<dbReference type="Proteomes" id="UP001197093">
    <property type="component" value="Unassembled WGS sequence"/>
</dbReference>
<comment type="caution">
    <text evidence="2">The sequence shown here is derived from an EMBL/GenBank/DDBJ whole genome shotgun (WGS) entry which is preliminary data.</text>
</comment>
<gene>
    <name evidence="2" type="ORF">NEMBOFW57_010818</name>
</gene>
<evidence type="ECO:0000313" key="3">
    <source>
        <dbReference type="Proteomes" id="UP001197093"/>
    </source>
</evidence>
<dbReference type="PANTHER" id="PTHR33112:SF16">
    <property type="entry name" value="HETEROKARYON INCOMPATIBILITY DOMAIN-CONTAINING PROTEIN"/>
    <property type="match status" value="1"/>
</dbReference>
<dbReference type="EMBL" id="JAHCVI010000006">
    <property type="protein sequence ID" value="KAG7284445.1"/>
    <property type="molecule type" value="Genomic_DNA"/>
</dbReference>
<organism evidence="2 3">
    <name type="scientific">Staphylotrichum longicolle</name>
    <dbReference type="NCBI Taxonomy" id="669026"/>
    <lineage>
        <taxon>Eukaryota</taxon>
        <taxon>Fungi</taxon>
        <taxon>Dikarya</taxon>
        <taxon>Ascomycota</taxon>
        <taxon>Pezizomycotina</taxon>
        <taxon>Sordariomycetes</taxon>
        <taxon>Sordariomycetidae</taxon>
        <taxon>Sordariales</taxon>
        <taxon>Chaetomiaceae</taxon>
        <taxon>Staphylotrichum</taxon>
    </lineage>
</organism>
<dbReference type="AlphaFoldDB" id="A0AAD4HVL6"/>
<feature type="domain" description="Heterokaryon incompatibility" evidence="1">
    <location>
        <begin position="480"/>
        <end position="537"/>
    </location>
</feature>
<dbReference type="InterPro" id="IPR010730">
    <property type="entry name" value="HET"/>
</dbReference>
<evidence type="ECO:0000313" key="2">
    <source>
        <dbReference type="EMBL" id="KAG7284445.1"/>
    </source>
</evidence>
<protein>
    <recommendedName>
        <fullName evidence="1">Heterokaryon incompatibility domain-containing protein</fullName>
    </recommendedName>
</protein>
<dbReference type="PANTHER" id="PTHR33112">
    <property type="entry name" value="DOMAIN PROTEIN, PUTATIVE-RELATED"/>
    <property type="match status" value="1"/>
</dbReference>
<accession>A0AAD4HVL6</accession>
<proteinExistence type="predicted"/>
<evidence type="ECO:0000259" key="1">
    <source>
        <dbReference type="Pfam" id="PF06985"/>
    </source>
</evidence>
<dbReference type="Pfam" id="PF06985">
    <property type="entry name" value="HET"/>
    <property type="match status" value="1"/>
</dbReference>
<reference evidence="2" key="1">
    <citation type="submission" date="2023-02" db="EMBL/GenBank/DDBJ databases">
        <authorList>
            <person name="Palmer J.M."/>
        </authorList>
    </citation>
    <scope>NUCLEOTIDE SEQUENCE</scope>
    <source>
        <strain evidence="2">FW57</strain>
    </source>
</reference>
<keyword evidence="3" id="KW-1185">Reference proteome</keyword>
<name>A0AAD4HVL6_9PEZI</name>